<accession>A0A923E5V2</accession>
<name>A0A923E5V2_9ACTO</name>
<protein>
    <recommendedName>
        <fullName evidence="4">PKD domain-containing protein</fullName>
    </recommendedName>
</protein>
<dbReference type="RefSeq" id="WP_184452603.1">
    <property type="nucleotide sequence ID" value="NZ_JACHMK010000001.1"/>
</dbReference>
<evidence type="ECO:0000313" key="3">
    <source>
        <dbReference type="Proteomes" id="UP000617426"/>
    </source>
</evidence>
<dbReference type="Proteomes" id="UP000617426">
    <property type="component" value="Unassembled WGS sequence"/>
</dbReference>
<evidence type="ECO:0000313" key="2">
    <source>
        <dbReference type="EMBL" id="MBB6334690.1"/>
    </source>
</evidence>
<evidence type="ECO:0008006" key="4">
    <source>
        <dbReference type="Google" id="ProtNLM"/>
    </source>
</evidence>
<comment type="caution">
    <text evidence="2">The sequence shown here is derived from an EMBL/GenBank/DDBJ whole genome shotgun (WGS) entry which is preliminary data.</text>
</comment>
<evidence type="ECO:0000256" key="1">
    <source>
        <dbReference type="SAM" id="MobiDB-lite"/>
    </source>
</evidence>
<reference evidence="2" key="1">
    <citation type="submission" date="2020-08" db="EMBL/GenBank/DDBJ databases">
        <title>Sequencing the genomes of 1000 actinobacteria strains.</title>
        <authorList>
            <person name="Klenk H.-P."/>
        </authorList>
    </citation>
    <scope>NUCLEOTIDE SEQUENCE</scope>
    <source>
        <strain evidence="2">DSM 10695</strain>
    </source>
</reference>
<gene>
    <name evidence="2" type="ORF">HD592_001255</name>
</gene>
<feature type="region of interest" description="Disordered" evidence="1">
    <location>
        <begin position="21"/>
        <end position="45"/>
    </location>
</feature>
<proteinExistence type="predicted"/>
<dbReference type="EMBL" id="JACHMK010000001">
    <property type="protein sequence ID" value="MBB6334690.1"/>
    <property type="molecule type" value="Genomic_DNA"/>
</dbReference>
<sequence length="194" mass="20693">MANALGDPMVAECESYFWIEGPDGPQPLEHGSPGRPEPGANIPVPSPRELIEYATATVRAQGSGLTVQPKSDVLAGIPTIVYAQAASQVLETEIFGTPVSVSLRATSFRYDFGDGSAPLITSDPGRPFPDHRLSHSYERTQDHVVITLTTTWSGTITSPFTGETATINGVVTTVESSDPFNVREASIALVDDDY</sequence>
<keyword evidence="3" id="KW-1185">Reference proteome</keyword>
<dbReference type="AlphaFoldDB" id="A0A923E5V2"/>
<organism evidence="2 3">
    <name type="scientific">Schaalia hyovaginalis</name>
    <dbReference type="NCBI Taxonomy" id="29316"/>
    <lineage>
        <taxon>Bacteria</taxon>
        <taxon>Bacillati</taxon>
        <taxon>Actinomycetota</taxon>
        <taxon>Actinomycetes</taxon>
        <taxon>Actinomycetales</taxon>
        <taxon>Actinomycetaceae</taxon>
        <taxon>Schaalia</taxon>
    </lineage>
</organism>